<keyword evidence="12" id="KW-1185">Reference proteome</keyword>
<dbReference type="GO" id="GO:0005737">
    <property type="term" value="C:cytoplasm"/>
    <property type="evidence" value="ECO:0007669"/>
    <property type="project" value="UniProtKB-SubCell"/>
</dbReference>
<dbReference type="HOGENOM" id="CLU_078912_3_0_0"/>
<gene>
    <name evidence="10" type="primary">fabZ</name>
    <name evidence="11" type="ORF">OP10G_2283</name>
</gene>
<dbReference type="STRING" id="661478.OP10G_2283"/>
<evidence type="ECO:0000256" key="5">
    <source>
        <dbReference type="ARBA" id="ARBA00022516"/>
    </source>
</evidence>
<evidence type="ECO:0000256" key="4">
    <source>
        <dbReference type="ARBA" id="ARBA00022490"/>
    </source>
</evidence>
<feature type="active site" evidence="10">
    <location>
        <position position="49"/>
    </location>
</feature>
<dbReference type="PANTHER" id="PTHR30272:SF1">
    <property type="entry name" value="3-HYDROXYACYL-[ACYL-CARRIER-PROTEIN] DEHYDRATASE"/>
    <property type="match status" value="1"/>
</dbReference>
<dbReference type="GO" id="GO:0016020">
    <property type="term" value="C:membrane"/>
    <property type="evidence" value="ECO:0007669"/>
    <property type="project" value="GOC"/>
</dbReference>
<keyword evidence="7 10" id="KW-0443">Lipid metabolism</keyword>
<protein>
    <recommendedName>
        <fullName evidence="10">3-hydroxyacyl-[acyl-carrier-protein] dehydratase FabZ</fullName>
        <ecNumber evidence="10">4.2.1.59</ecNumber>
    </recommendedName>
    <alternativeName>
        <fullName evidence="10">(3R)-hydroxymyristoyl-[acyl-carrier-protein] dehydratase</fullName>
        <shortName evidence="10">(3R)-hydroxymyristoyl-ACP dehydrase</shortName>
    </alternativeName>
    <alternativeName>
        <fullName evidence="10">Beta-hydroxyacyl-ACP dehydratase</fullName>
    </alternativeName>
</protein>
<evidence type="ECO:0000256" key="6">
    <source>
        <dbReference type="ARBA" id="ARBA00022556"/>
    </source>
</evidence>
<evidence type="ECO:0000313" key="11">
    <source>
        <dbReference type="EMBL" id="AIE85651.1"/>
    </source>
</evidence>
<comment type="similarity">
    <text evidence="3 10">Belongs to the thioester dehydratase family. FabZ subfamily.</text>
</comment>
<keyword evidence="4 10" id="KW-0963">Cytoplasm</keyword>
<dbReference type="FunFam" id="3.10.129.10:FF:000001">
    <property type="entry name" value="3-hydroxyacyl-[acyl-carrier-protein] dehydratase FabZ"/>
    <property type="match status" value="1"/>
</dbReference>
<dbReference type="NCBIfam" id="TIGR01750">
    <property type="entry name" value="fabZ"/>
    <property type="match status" value="1"/>
</dbReference>
<dbReference type="InterPro" id="IPR029069">
    <property type="entry name" value="HotDog_dom_sf"/>
</dbReference>
<dbReference type="GO" id="GO:0019171">
    <property type="term" value="F:(3R)-hydroxyacyl-[acyl-carrier-protein] dehydratase activity"/>
    <property type="evidence" value="ECO:0007669"/>
    <property type="project" value="UniProtKB-EC"/>
</dbReference>
<dbReference type="eggNOG" id="COG0764">
    <property type="taxonomic scope" value="Bacteria"/>
</dbReference>
<organism evidence="11 12">
    <name type="scientific">Fimbriimonas ginsengisoli Gsoil 348</name>
    <dbReference type="NCBI Taxonomy" id="661478"/>
    <lineage>
        <taxon>Bacteria</taxon>
        <taxon>Bacillati</taxon>
        <taxon>Armatimonadota</taxon>
        <taxon>Fimbriimonadia</taxon>
        <taxon>Fimbriimonadales</taxon>
        <taxon>Fimbriimonadaceae</taxon>
        <taxon>Fimbriimonas</taxon>
    </lineage>
</organism>
<dbReference type="CDD" id="cd01288">
    <property type="entry name" value="FabZ"/>
    <property type="match status" value="1"/>
</dbReference>
<comment type="catalytic activity">
    <reaction evidence="1 10">
        <text>a (3R)-hydroxyacyl-[ACP] = a (2E)-enoyl-[ACP] + H2O</text>
        <dbReference type="Rhea" id="RHEA:13097"/>
        <dbReference type="Rhea" id="RHEA-COMP:9925"/>
        <dbReference type="Rhea" id="RHEA-COMP:9945"/>
        <dbReference type="ChEBI" id="CHEBI:15377"/>
        <dbReference type="ChEBI" id="CHEBI:78784"/>
        <dbReference type="ChEBI" id="CHEBI:78827"/>
        <dbReference type="EC" id="4.2.1.59"/>
    </reaction>
</comment>
<evidence type="ECO:0000256" key="8">
    <source>
        <dbReference type="ARBA" id="ARBA00023239"/>
    </source>
</evidence>
<name>A0A068NQF6_FIMGI</name>
<keyword evidence="8 10" id="KW-0456">Lyase</keyword>
<dbReference type="SUPFAM" id="SSF54637">
    <property type="entry name" value="Thioesterase/thiol ester dehydrase-isomerase"/>
    <property type="match status" value="1"/>
</dbReference>
<dbReference type="GO" id="GO:0006633">
    <property type="term" value="P:fatty acid biosynthetic process"/>
    <property type="evidence" value="ECO:0007669"/>
    <property type="project" value="UniProtKB-UniRule"/>
</dbReference>
<evidence type="ECO:0000256" key="3">
    <source>
        <dbReference type="ARBA" id="ARBA00009174"/>
    </source>
</evidence>
<evidence type="ECO:0000256" key="1">
    <source>
        <dbReference type="ARBA" id="ARBA00001055"/>
    </source>
</evidence>
<dbReference type="Gene3D" id="3.10.129.10">
    <property type="entry name" value="Hotdog Thioesterase"/>
    <property type="match status" value="1"/>
</dbReference>
<dbReference type="EC" id="4.2.1.59" evidence="10"/>
<dbReference type="Proteomes" id="UP000027982">
    <property type="component" value="Chromosome"/>
</dbReference>
<dbReference type="InterPro" id="IPR010084">
    <property type="entry name" value="FabZ"/>
</dbReference>
<dbReference type="RefSeq" id="WP_025225787.1">
    <property type="nucleotide sequence ID" value="NZ_CP007139.1"/>
</dbReference>
<comment type="function">
    <text evidence="9 10">Involved in unsaturated fatty acids biosynthesis. Catalyzes the dehydration of short chain beta-hydroxyacyl-ACPs and long chain saturated and unsaturated beta-hydroxyacyl-ACPs.</text>
</comment>
<accession>A0A068NQF6</accession>
<evidence type="ECO:0000256" key="2">
    <source>
        <dbReference type="ARBA" id="ARBA00004496"/>
    </source>
</evidence>
<dbReference type="HAMAP" id="MF_00406">
    <property type="entry name" value="FabZ"/>
    <property type="match status" value="1"/>
</dbReference>
<keyword evidence="5 10" id="KW-0444">Lipid biosynthesis</keyword>
<dbReference type="PANTHER" id="PTHR30272">
    <property type="entry name" value="3-HYDROXYACYL-[ACYL-CARRIER-PROTEIN] DEHYDRATASE"/>
    <property type="match status" value="1"/>
</dbReference>
<evidence type="ECO:0000256" key="9">
    <source>
        <dbReference type="ARBA" id="ARBA00025049"/>
    </source>
</evidence>
<reference evidence="11 12" key="1">
    <citation type="journal article" date="2014" name="PLoS ONE">
        <title>The first complete genome sequence of the class fimbriimonadia in the phylum armatimonadetes.</title>
        <authorList>
            <person name="Hu Z.Y."/>
            <person name="Wang Y.Z."/>
            <person name="Im W.T."/>
            <person name="Wang S.Y."/>
            <person name="Zhao G.P."/>
            <person name="Zheng H.J."/>
            <person name="Quan Z.X."/>
        </authorList>
    </citation>
    <scope>NUCLEOTIDE SEQUENCE [LARGE SCALE GENOMIC DNA]</scope>
    <source>
        <strain evidence="11">Gsoil 348</strain>
    </source>
</reference>
<dbReference type="InterPro" id="IPR013114">
    <property type="entry name" value="FabA_FabZ"/>
</dbReference>
<dbReference type="KEGG" id="fgi:OP10G_2283"/>
<dbReference type="NCBIfam" id="NF000582">
    <property type="entry name" value="PRK00006.1"/>
    <property type="match status" value="1"/>
</dbReference>
<sequence>MVKIEEILECLPHRYPMLLVDRILEMDEVNMKCRGLKNVTINEPFFQGHYPGHPIMPGVLIIESMAQVGAALLLKSPTMSGRIPLIGAIDNVKFKRPVVPGDQLITDCEILWVRAGIGKMRSAATVDGDLAASMEMTFKLLDKGR</sequence>
<comment type="subcellular location">
    <subcellularLocation>
        <location evidence="2 10">Cytoplasm</location>
    </subcellularLocation>
</comment>
<evidence type="ECO:0000313" key="12">
    <source>
        <dbReference type="Proteomes" id="UP000027982"/>
    </source>
</evidence>
<dbReference type="AlphaFoldDB" id="A0A068NQF6"/>
<dbReference type="GO" id="GO:0009245">
    <property type="term" value="P:lipid A biosynthetic process"/>
    <property type="evidence" value="ECO:0007669"/>
    <property type="project" value="UniProtKB-UniRule"/>
</dbReference>
<dbReference type="OrthoDB" id="9772788at2"/>
<dbReference type="EMBL" id="CP007139">
    <property type="protein sequence ID" value="AIE85651.1"/>
    <property type="molecule type" value="Genomic_DNA"/>
</dbReference>
<evidence type="ECO:0000256" key="10">
    <source>
        <dbReference type="HAMAP-Rule" id="MF_00406"/>
    </source>
</evidence>
<proteinExistence type="inferred from homology"/>
<evidence type="ECO:0000256" key="7">
    <source>
        <dbReference type="ARBA" id="ARBA00023098"/>
    </source>
</evidence>
<dbReference type="Pfam" id="PF07977">
    <property type="entry name" value="FabA"/>
    <property type="match status" value="1"/>
</dbReference>
<keyword evidence="6 10" id="KW-0441">Lipid A biosynthesis</keyword>